<sequence>MIKVDGIILVTSCQKFLNTRLKEFNLQDNYGNWKVIYVIGDLFLDCDYKLEGNLLTIKCEDSYIYNLKKFVLSLKYLYEIFDIKEGVLRSNDDLVFNETRLKAFLVSPKYKIKINGENEMNCIETDIDFLGSSIKGLSVINEPYKYEPSKSETSLHLVYYYNDHPEEFDNPLHNLKGVDIQKYSKMPYTPVFLKGPLIYFSNKSCKILIEHMENINYDIYHYDEKSNSYPYTIDDLAYPLILLPHKINLIHCDYWHKDLEGSYETTDNSSYLAIHTNKYK</sequence>
<name>A0A6C0I9X4_9ZZZZ</name>
<evidence type="ECO:0000313" key="1">
    <source>
        <dbReference type="EMBL" id="QHT89579.1"/>
    </source>
</evidence>
<dbReference type="EMBL" id="MN740143">
    <property type="protein sequence ID" value="QHT89579.1"/>
    <property type="molecule type" value="Genomic_DNA"/>
</dbReference>
<proteinExistence type="predicted"/>
<accession>A0A6C0I9X4</accession>
<organism evidence="1">
    <name type="scientific">viral metagenome</name>
    <dbReference type="NCBI Taxonomy" id="1070528"/>
    <lineage>
        <taxon>unclassified sequences</taxon>
        <taxon>metagenomes</taxon>
        <taxon>organismal metagenomes</taxon>
    </lineage>
</organism>
<protein>
    <submittedName>
        <fullName evidence="1">Uncharacterized protein</fullName>
    </submittedName>
</protein>
<dbReference type="AlphaFoldDB" id="A0A6C0I9X4"/>
<reference evidence="1" key="1">
    <citation type="journal article" date="2020" name="Nature">
        <title>Giant virus diversity and host interactions through global metagenomics.</title>
        <authorList>
            <person name="Schulz F."/>
            <person name="Roux S."/>
            <person name="Paez-Espino D."/>
            <person name="Jungbluth S."/>
            <person name="Walsh D.A."/>
            <person name="Denef V.J."/>
            <person name="McMahon K.D."/>
            <person name="Konstantinidis K.T."/>
            <person name="Eloe-Fadrosh E.A."/>
            <person name="Kyrpides N.C."/>
            <person name="Woyke T."/>
        </authorList>
    </citation>
    <scope>NUCLEOTIDE SEQUENCE</scope>
    <source>
        <strain evidence="1">GVMAG-M-3300023184-60</strain>
    </source>
</reference>